<comment type="caution">
    <text evidence="2">The sequence shown here is derived from an EMBL/GenBank/DDBJ whole genome shotgun (WGS) entry which is preliminary data.</text>
</comment>
<accession>A0A0Q9YRF1</accession>
<keyword evidence="1" id="KW-0472">Membrane</keyword>
<feature type="transmembrane region" description="Helical" evidence="1">
    <location>
        <begin position="180"/>
        <end position="210"/>
    </location>
</feature>
<reference evidence="3" key="2">
    <citation type="journal article" date="2016" name="Genome Announc.">
        <title>Draft Genome Sequences of Two Novel Amoeba-Resistant Intranuclear Bacteria, 'Candidatus Berkiella cookevillensis' and 'Candidatus Berkiella aquae'.</title>
        <authorList>
            <person name="Mehari Y.T."/>
            <person name="Arivett B.A."/>
            <person name="Farone A.L."/>
            <person name="Gunderson J.H."/>
            <person name="Farone M.B."/>
        </authorList>
    </citation>
    <scope>NUCLEOTIDE SEQUENCE</scope>
    <source>
        <strain evidence="3">CC99</strain>
    </source>
</reference>
<evidence type="ECO:0000313" key="3">
    <source>
        <dbReference type="EMBL" id="MCS5708412.1"/>
    </source>
</evidence>
<dbReference type="AlphaFoldDB" id="A0A0Q9YRF1"/>
<evidence type="ECO:0000313" key="4">
    <source>
        <dbReference type="Proteomes" id="UP000051494"/>
    </source>
</evidence>
<dbReference type="Proteomes" id="UP000051494">
    <property type="component" value="Unassembled WGS sequence"/>
</dbReference>
<organism evidence="2">
    <name type="scientific">Candidatus Berkiella cookevillensis</name>
    <dbReference type="NCBI Taxonomy" id="437022"/>
    <lineage>
        <taxon>Bacteria</taxon>
        <taxon>Pseudomonadati</taxon>
        <taxon>Pseudomonadota</taxon>
        <taxon>Gammaproteobacteria</taxon>
        <taxon>Candidatus Berkiellales</taxon>
        <taxon>Candidatus Berkiellaceae</taxon>
        <taxon>Candidatus Berkiella</taxon>
    </lineage>
</organism>
<feature type="transmembrane region" description="Helical" evidence="1">
    <location>
        <begin position="216"/>
        <end position="238"/>
    </location>
</feature>
<keyword evidence="1" id="KW-0812">Transmembrane</keyword>
<dbReference type="EMBL" id="LKHV01000001">
    <property type="protein sequence ID" value="KRG20010.1"/>
    <property type="molecule type" value="Genomic_DNA"/>
</dbReference>
<reference evidence="3" key="3">
    <citation type="submission" date="2021-06" db="EMBL/GenBank/DDBJ databases">
        <title>Genomic Description and Analysis of Intracellular Bacteria, Candidatus Berkiella cookevillensis and Candidatus Berkiella aquae.</title>
        <authorList>
            <person name="Kidane D.T."/>
            <person name="Mehari Y.T."/>
            <person name="Rice F.C."/>
            <person name="Arivett B.A."/>
            <person name="Farone A.L."/>
            <person name="Berk S.G."/>
            <person name="Farone M.B."/>
        </authorList>
    </citation>
    <scope>NUCLEOTIDE SEQUENCE</scope>
    <source>
        <strain evidence="3">CC99</strain>
    </source>
</reference>
<sequence length="354" mass="37729">MKYYVVPAHALSFKEDAKVIVPSKEAVKANLLEMLATLNEDNDATIAFTRRADAEKFANEFDSKRKDHEGFAVIEIAAPKKEYNRDSIEITVANGKKEKLKGELIPYANMTFVRAHLGHLDASLKRETVAINEKGSELIAQASKPVVVEQPAVEPATKDVEKAAEKAKEKAPTSFSIKSFAMGLLATAAFGAAAYAAMISGVTPALLAYFGVKAGFAATLAASAGLVAATSAVAYAAVRVATSFVKFVASKFRGSKAEETATEKPAEDAAKDSKEIPDCCKAKVSETTAEAKTKTEATVEVKEDAIESAINSAKVLRFTPSSVNEVRGAIKFATGSAQLENEDEVRGAIKHSFR</sequence>
<evidence type="ECO:0000313" key="2">
    <source>
        <dbReference type="EMBL" id="KRG20010.1"/>
    </source>
</evidence>
<name>A0A0Q9YRF1_9GAMM</name>
<keyword evidence="1" id="KW-1133">Transmembrane helix</keyword>
<gene>
    <name evidence="2" type="ORF">CC99x_00231</name>
    <name evidence="3" type="ORF">CC99x_005775</name>
</gene>
<reference evidence="2" key="1">
    <citation type="submission" date="2015-09" db="EMBL/GenBank/DDBJ databases">
        <title>Draft Genome Sequences of Two Novel Amoeba-resistant Intranuclear Bacteria, Candidatus Berkiella cookevillensis and Candidatus Berkiella aquae.</title>
        <authorList>
            <person name="Mehari Y.T."/>
            <person name="Arivett B.A."/>
            <person name="Farone A.L."/>
            <person name="Gunderson J.H."/>
            <person name="Farone M.B."/>
        </authorList>
    </citation>
    <scope>NUCLEOTIDE SEQUENCE [LARGE SCALE GENOMIC DNA]</scope>
    <source>
        <strain evidence="2">CC99</strain>
    </source>
</reference>
<dbReference type="EMBL" id="LKHV02000001">
    <property type="protein sequence ID" value="MCS5708412.1"/>
    <property type="molecule type" value="Genomic_DNA"/>
</dbReference>
<keyword evidence="4" id="KW-1185">Reference proteome</keyword>
<dbReference type="RefSeq" id="WP_057622775.1">
    <property type="nucleotide sequence ID" value="NZ_LKHV02000001.1"/>
</dbReference>
<evidence type="ECO:0000256" key="1">
    <source>
        <dbReference type="SAM" id="Phobius"/>
    </source>
</evidence>
<proteinExistence type="predicted"/>
<protein>
    <submittedName>
        <fullName evidence="2">Uncharacterized protein</fullName>
    </submittedName>
</protein>